<dbReference type="PANTHER" id="PTHR11746">
    <property type="entry name" value="O-METHYLTRANSFERASE"/>
    <property type="match status" value="1"/>
</dbReference>
<dbReference type="InterPro" id="IPR029063">
    <property type="entry name" value="SAM-dependent_MTases_sf"/>
</dbReference>
<feature type="domain" description="O-methyltransferase C-terminal" evidence="6">
    <location>
        <begin position="146"/>
        <end position="308"/>
    </location>
</feature>
<dbReference type="AlphaFoldDB" id="A0A4Y7J3T4"/>
<evidence type="ECO:0000313" key="9">
    <source>
        <dbReference type="Proteomes" id="UP000316621"/>
    </source>
</evidence>
<evidence type="ECO:0000256" key="3">
    <source>
        <dbReference type="ARBA" id="ARBA00022679"/>
    </source>
</evidence>
<evidence type="ECO:0000313" key="8">
    <source>
        <dbReference type="EMBL" id="RZC54399.1"/>
    </source>
</evidence>
<dbReference type="InterPro" id="IPR016461">
    <property type="entry name" value="COMT-like"/>
</dbReference>
<protein>
    <submittedName>
        <fullName evidence="8">Uncharacterized protein</fullName>
    </submittedName>
</protein>
<evidence type="ECO:0000259" key="7">
    <source>
        <dbReference type="Pfam" id="PF08100"/>
    </source>
</evidence>
<keyword evidence="3" id="KW-0808">Transferase</keyword>
<dbReference type="Pfam" id="PF00891">
    <property type="entry name" value="Methyltransf_2"/>
    <property type="match status" value="1"/>
</dbReference>
<evidence type="ECO:0000256" key="2">
    <source>
        <dbReference type="ARBA" id="ARBA00022603"/>
    </source>
</evidence>
<evidence type="ECO:0000256" key="1">
    <source>
        <dbReference type="ARBA" id="ARBA00022589"/>
    </source>
</evidence>
<keyword evidence="9" id="KW-1185">Reference proteome</keyword>
<dbReference type="PROSITE" id="PS51683">
    <property type="entry name" value="SAM_OMT_II"/>
    <property type="match status" value="1"/>
</dbReference>
<gene>
    <name evidence="8" type="ORF">C5167_013249</name>
</gene>
<dbReference type="InterPro" id="IPR012967">
    <property type="entry name" value="COMT_dimerisation"/>
</dbReference>
<reference evidence="8 9" key="1">
    <citation type="journal article" date="2018" name="Science">
        <title>The opium poppy genome and morphinan production.</title>
        <authorList>
            <person name="Guo L."/>
            <person name="Winzer T."/>
            <person name="Yang X."/>
            <person name="Li Y."/>
            <person name="Ning Z."/>
            <person name="He Z."/>
            <person name="Teodor R."/>
            <person name="Lu Y."/>
            <person name="Bowser T.A."/>
            <person name="Graham I.A."/>
            <person name="Ye K."/>
        </authorList>
    </citation>
    <scope>NUCLEOTIDE SEQUENCE [LARGE SCALE GENOMIC DNA]</scope>
    <source>
        <strain evidence="9">cv. HN1</strain>
        <tissue evidence="8">Leaves</tissue>
    </source>
</reference>
<dbReference type="FunFam" id="1.10.10.10:FF:000357">
    <property type="entry name" value="Caffeic acid 3-O-methyltransferase"/>
    <property type="match status" value="1"/>
</dbReference>
<dbReference type="GO" id="GO:0046983">
    <property type="term" value="F:protein dimerization activity"/>
    <property type="evidence" value="ECO:0007669"/>
    <property type="project" value="InterPro"/>
</dbReference>
<dbReference type="Gramene" id="RZC54399">
    <property type="protein sequence ID" value="RZC54399"/>
    <property type="gene ID" value="C5167_013249"/>
</dbReference>
<dbReference type="GO" id="GO:0008171">
    <property type="term" value="F:O-methyltransferase activity"/>
    <property type="evidence" value="ECO:0007669"/>
    <property type="project" value="InterPro"/>
</dbReference>
<proteinExistence type="predicted"/>
<dbReference type="OMA" id="PLIVMCH"/>
<dbReference type="Proteomes" id="UP000316621">
    <property type="component" value="Chromosome 3"/>
</dbReference>
<feature type="active site" description="Proton acceptor" evidence="5">
    <location>
        <position position="275"/>
    </location>
</feature>
<dbReference type="InterPro" id="IPR036388">
    <property type="entry name" value="WH-like_DNA-bd_sf"/>
</dbReference>
<dbReference type="Gene3D" id="3.40.50.150">
    <property type="entry name" value="Vaccinia Virus protein VP39"/>
    <property type="match status" value="1"/>
</dbReference>
<evidence type="ECO:0000256" key="5">
    <source>
        <dbReference type="PIRSR" id="PIRSR005739-1"/>
    </source>
</evidence>
<dbReference type="Gene3D" id="1.10.10.10">
    <property type="entry name" value="Winged helix-like DNA-binding domain superfamily/Winged helix DNA-binding domain"/>
    <property type="match status" value="1"/>
</dbReference>
<dbReference type="SUPFAM" id="SSF46785">
    <property type="entry name" value="Winged helix' DNA-binding domain"/>
    <property type="match status" value="1"/>
</dbReference>
<keyword evidence="1" id="KW-0017">Alkaloid metabolism</keyword>
<dbReference type="InterPro" id="IPR001077">
    <property type="entry name" value="COMT_C"/>
</dbReference>
<name>A0A4Y7J3T4_PAPSO</name>
<dbReference type="InterPro" id="IPR036390">
    <property type="entry name" value="WH_DNA-bd_sf"/>
</dbReference>
<feature type="domain" description="O-methyltransferase dimerisation" evidence="7">
    <location>
        <begin position="34"/>
        <end position="122"/>
    </location>
</feature>
<dbReference type="GO" id="GO:0032259">
    <property type="term" value="P:methylation"/>
    <property type="evidence" value="ECO:0007669"/>
    <property type="project" value="UniProtKB-KW"/>
</dbReference>
<accession>A0A4Y7J3T4</accession>
<dbReference type="GO" id="GO:0009820">
    <property type="term" value="P:alkaloid metabolic process"/>
    <property type="evidence" value="ECO:0007669"/>
    <property type="project" value="UniProtKB-KW"/>
</dbReference>
<dbReference type="PIRSF" id="PIRSF005739">
    <property type="entry name" value="O-mtase"/>
    <property type="match status" value="1"/>
</dbReference>
<dbReference type="Pfam" id="PF08100">
    <property type="entry name" value="Dimerisation"/>
    <property type="match status" value="1"/>
</dbReference>
<sequence>MSSSIPVNVNELNHQDLEENDDQLCILACQIAACSGLPMALKAALDLDLLEIIAKAGPNAYISSLEISSKLGTQNPNAPSMLDRLLLLSTSFSILKCSQITTQDGKIQRLYGLAPVCKYFTRDPENGVSIAPLAVMNTDRVFMDSWYHFKDDVMEGGIPFNRAHGMSAFEYPGVDLRFNQVFNKAMSDHTTLTMTKVFEKYKGFEGIKVLVDVGGGVGVTTKLITAKYPQLKGINFDLPHVLADAPAYPGVENVGGDMFVSVPRGDAIFMKWILHDWSDEYCLKLLKNCYEALPDCGKVIVVEANLPAVIDEVLPRNFCLNKIWSC</sequence>
<evidence type="ECO:0000259" key="6">
    <source>
        <dbReference type="Pfam" id="PF00891"/>
    </source>
</evidence>
<evidence type="ECO:0000256" key="4">
    <source>
        <dbReference type="ARBA" id="ARBA00022691"/>
    </source>
</evidence>
<organism evidence="8 9">
    <name type="scientific">Papaver somniferum</name>
    <name type="common">Opium poppy</name>
    <dbReference type="NCBI Taxonomy" id="3469"/>
    <lineage>
        <taxon>Eukaryota</taxon>
        <taxon>Viridiplantae</taxon>
        <taxon>Streptophyta</taxon>
        <taxon>Embryophyta</taxon>
        <taxon>Tracheophyta</taxon>
        <taxon>Spermatophyta</taxon>
        <taxon>Magnoliopsida</taxon>
        <taxon>Ranunculales</taxon>
        <taxon>Papaveraceae</taxon>
        <taxon>Papaveroideae</taxon>
        <taxon>Papaver</taxon>
    </lineage>
</organism>
<dbReference type="STRING" id="3469.A0A4Y7J3T4"/>
<dbReference type="EMBL" id="CM010717">
    <property type="protein sequence ID" value="RZC54399.1"/>
    <property type="molecule type" value="Genomic_DNA"/>
</dbReference>
<keyword evidence="4" id="KW-0949">S-adenosyl-L-methionine</keyword>
<keyword evidence="2" id="KW-0489">Methyltransferase</keyword>
<dbReference type="SUPFAM" id="SSF53335">
    <property type="entry name" value="S-adenosyl-L-methionine-dependent methyltransferases"/>
    <property type="match status" value="1"/>
</dbReference>